<gene>
    <name evidence="2" type="ORF">AV274_1290</name>
</gene>
<dbReference type="EMBL" id="LXWW01000052">
    <property type="protein sequence ID" value="OAO16980.1"/>
    <property type="molecule type" value="Genomic_DNA"/>
</dbReference>
<dbReference type="Proteomes" id="UP000078348">
    <property type="component" value="Unassembled WGS sequence"/>
</dbReference>
<dbReference type="InterPro" id="IPR038169">
    <property type="entry name" value="DC-UbP/UBTD2_N_sf"/>
</dbReference>
<dbReference type="Gene3D" id="1.20.225.20">
    <property type="entry name" value="Ub domain-containing protein, DC-UbP/UBTD2, N-terminal domain"/>
    <property type="match status" value="1"/>
</dbReference>
<evidence type="ECO:0000313" key="2">
    <source>
        <dbReference type="EMBL" id="OAO16980.1"/>
    </source>
</evidence>
<feature type="domain" description="DC-UbP/UBTD2 N-terminal" evidence="1">
    <location>
        <begin position="27"/>
        <end position="112"/>
    </location>
</feature>
<sequence length="246" mass="28160">MGCTVSKAESQLGAIEPWDYAVEGKTVAIDEEELKKIRNDFWQNNAQGDATVWDSLHTCCNDVLEGKLDSANALLQKHGITVVSGDLSLVRDRTGNVYRIEKYCYSTPRNMKSVATEESVATNEMENNKFRFRVGASFLDEEREVIYIFDKGDAKEDSDVVPKEHSPENHLYFHTYHFQDDLNTITEKQVHDKMLSTIENFPEVKGKIRVTNIRLFYLGRELNRNTPFIANRIPFDSVIVVLVQCD</sequence>
<evidence type="ECO:0000259" key="1">
    <source>
        <dbReference type="Pfam" id="PF16455"/>
    </source>
</evidence>
<keyword evidence="3" id="KW-1185">Reference proteome</keyword>
<accession>A0A196SIW5</accession>
<protein>
    <submittedName>
        <fullName evidence="2">Ubiquitin domain-containing protein</fullName>
    </submittedName>
</protein>
<dbReference type="AlphaFoldDB" id="A0A196SIW5"/>
<dbReference type="InterPro" id="IPR039869">
    <property type="entry name" value="UBTD1/2"/>
</dbReference>
<dbReference type="InterPro" id="IPR032752">
    <property type="entry name" value="DC-UbP/UBTD2_N"/>
</dbReference>
<organism evidence="2 3">
    <name type="scientific">Blastocystis sp. subtype 1 (strain ATCC 50177 / NandII)</name>
    <dbReference type="NCBI Taxonomy" id="478820"/>
    <lineage>
        <taxon>Eukaryota</taxon>
        <taxon>Sar</taxon>
        <taxon>Stramenopiles</taxon>
        <taxon>Bigyra</taxon>
        <taxon>Opalozoa</taxon>
        <taxon>Opalinata</taxon>
        <taxon>Blastocystidae</taxon>
        <taxon>Blastocystis</taxon>
    </lineage>
</organism>
<evidence type="ECO:0000313" key="3">
    <source>
        <dbReference type="Proteomes" id="UP000078348"/>
    </source>
</evidence>
<reference evidence="2 3" key="1">
    <citation type="submission" date="2016-05" db="EMBL/GenBank/DDBJ databases">
        <title>Nuclear genome of Blastocystis sp. subtype 1 NandII.</title>
        <authorList>
            <person name="Gentekaki E."/>
            <person name="Curtis B."/>
            <person name="Stairs C."/>
            <person name="Eme L."/>
            <person name="Herman E."/>
            <person name="Klimes V."/>
            <person name="Arias M.C."/>
            <person name="Elias M."/>
            <person name="Hilliou F."/>
            <person name="Klute M."/>
            <person name="Malik S.-B."/>
            <person name="Pightling A."/>
            <person name="Rachubinski R."/>
            <person name="Salas D."/>
            <person name="Schlacht A."/>
            <person name="Suga H."/>
            <person name="Archibald J."/>
            <person name="Ball S.G."/>
            <person name="Clark G."/>
            <person name="Dacks J."/>
            <person name="Van Der Giezen M."/>
            <person name="Tsaousis A."/>
            <person name="Roger A."/>
        </authorList>
    </citation>
    <scope>NUCLEOTIDE SEQUENCE [LARGE SCALE GENOMIC DNA]</scope>
    <source>
        <strain evidence="3">ATCC 50177 / NandII</strain>
    </source>
</reference>
<proteinExistence type="predicted"/>
<dbReference type="PANTHER" id="PTHR13609">
    <property type="entry name" value="UBIQUITIN DOMAIN CONTAINING 1 PROTEIN-RELATED"/>
    <property type="match status" value="1"/>
</dbReference>
<dbReference type="OrthoDB" id="198995at2759"/>
<comment type="caution">
    <text evidence="2">The sequence shown here is derived from an EMBL/GenBank/DDBJ whole genome shotgun (WGS) entry which is preliminary data.</text>
</comment>
<dbReference type="Pfam" id="PF16455">
    <property type="entry name" value="UBD"/>
    <property type="match status" value="1"/>
</dbReference>
<name>A0A196SIW5_BLAHN</name>